<protein>
    <submittedName>
        <fullName evidence="1">Uncharacterized protein</fullName>
    </submittedName>
</protein>
<organism evidence="1 2">
    <name type="scientific">Tetracentron sinense</name>
    <name type="common">Spur-leaf</name>
    <dbReference type="NCBI Taxonomy" id="13715"/>
    <lineage>
        <taxon>Eukaryota</taxon>
        <taxon>Viridiplantae</taxon>
        <taxon>Streptophyta</taxon>
        <taxon>Embryophyta</taxon>
        <taxon>Tracheophyta</taxon>
        <taxon>Spermatophyta</taxon>
        <taxon>Magnoliopsida</taxon>
        <taxon>Trochodendrales</taxon>
        <taxon>Trochodendraceae</taxon>
        <taxon>Tetracentron</taxon>
    </lineage>
</organism>
<proteinExistence type="predicted"/>
<dbReference type="AlphaFoldDB" id="A0A834Z7L9"/>
<gene>
    <name evidence="1" type="ORF">HHK36_013719</name>
</gene>
<accession>A0A834Z7L9</accession>
<comment type="caution">
    <text evidence="1">The sequence shown here is derived from an EMBL/GenBank/DDBJ whole genome shotgun (WGS) entry which is preliminary data.</text>
</comment>
<sequence>MRWECGYRAFYSSSKEELSCGQLAKEKVSSENPPIPFQVGVCEIESHAVLKKVESCFLWSCAPPPHRQPTPLKC</sequence>
<evidence type="ECO:0000313" key="1">
    <source>
        <dbReference type="EMBL" id="KAF8400421.1"/>
    </source>
</evidence>
<dbReference type="Proteomes" id="UP000655225">
    <property type="component" value="Unassembled WGS sequence"/>
</dbReference>
<dbReference type="EMBL" id="JABCRI010000009">
    <property type="protein sequence ID" value="KAF8400421.1"/>
    <property type="molecule type" value="Genomic_DNA"/>
</dbReference>
<evidence type="ECO:0000313" key="2">
    <source>
        <dbReference type="Proteomes" id="UP000655225"/>
    </source>
</evidence>
<reference evidence="1 2" key="1">
    <citation type="submission" date="2020-04" db="EMBL/GenBank/DDBJ databases">
        <title>Plant Genome Project.</title>
        <authorList>
            <person name="Zhang R.-G."/>
        </authorList>
    </citation>
    <scope>NUCLEOTIDE SEQUENCE [LARGE SCALE GENOMIC DNA]</scope>
    <source>
        <strain evidence="1">YNK0</strain>
        <tissue evidence="1">Leaf</tissue>
    </source>
</reference>
<keyword evidence="2" id="KW-1185">Reference proteome</keyword>
<name>A0A834Z7L9_TETSI</name>